<dbReference type="PATRIC" id="fig|657319.3.peg.1614"/>
<dbReference type="HOGENOM" id="CLU_2553204_0_0_9"/>
<name>D4JTQ3_9FIRM</name>
<dbReference type="Proteomes" id="UP000008803">
    <property type="component" value="Chromosome"/>
</dbReference>
<dbReference type="AlphaFoldDB" id="D4JTQ3"/>
<reference evidence="1 2" key="2">
    <citation type="submission" date="2010-03" db="EMBL/GenBank/DDBJ databases">
        <authorList>
            <person name="Pajon A."/>
        </authorList>
    </citation>
    <scope>NUCLEOTIDE SEQUENCE [LARGE SCALE GENOMIC DNA]</scope>
    <source>
        <strain evidence="1 2">70/3</strain>
    </source>
</reference>
<evidence type="ECO:0000313" key="1">
    <source>
        <dbReference type="EMBL" id="CBK96472.1"/>
    </source>
</evidence>
<dbReference type="BioCyc" id="ESIR657319:G136K-1114-MONOMER"/>
<dbReference type="EMBL" id="FP929044">
    <property type="protein sequence ID" value="CBK96472.1"/>
    <property type="molecule type" value="Genomic_DNA"/>
</dbReference>
<protein>
    <submittedName>
        <fullName evidence="1">Uncharacterized protein</fullName>
    </submittedName>
</protein>
<accession>D4JTQ3</accession>
<proteinExistence type="predicted"/>
<sequence>MFIKKKIKKRFIDNKHQFNCVYEYVRNTADEVDKKTAVMFCDYVIDILCKNIESNMQLNFAEDYRFCLIYEIAKFKYGLEHE</sequence>
<organism evidence="1 2">
    <name type="scientific">[Eubacterium] siraeum 70/3</name>
    <dbReference type="NCBI Taxonomy" id="657319"/>
    <lineage>
        <taxon>Bacteria</taxon>
        <taxon>Bacillati</taxon>
        <taxon>Bacillota</taxon>
        <taxon>Clostridia</taxon>
        <taxon>Eubacteriales</taxon>
        <taxon>Oscillospiraceae</taxon>
        <taxon>Oscillospiraceae incertae sedis</taxon>
    </lineage>
</organism>
<evidence type="ECO:0000313" key="2">
    <source>
        <dbReference type="Proteomes" id="UP000008803"/>
    </source>
</evidence>
<reference evidence="1 2" key="1">
    <citation type="submission" date="2010-03" db="EMBL/GenBank/DDBJ databases">
        <title>The genome sequence of Eubacterium siraeum 70/3.</title>
        <authorList>
            <consortium name="metaHIT consortium -- http://www.metahit.eu/"/>
            <person name="Pajon A."/>
            <person name="Turner K."/>
            <person name="Parkhill J."/>
            <person name="Duncan S."/>
            <person name="Flint H."/>
        </authorList>
    </citation>
    <scope>NUCLEOTIDE SEQUENCE [LARGE SCALE GENOMIC DNA]</scope>
    <source>
        <strain evidence="1 2">70/3</strain>
    </source>
</reference>
<dbReference type="KEGG" id="esu:EUS_13190"/>
<gene>
    <name evidence="1" type="ORF">EUS_13190</name>
</gene>